<organism evidence="2 3">
    <name type="scientific">Populus tomentosa</name>
    <name type="common">Chinese white poplar</name>
    <dbReference type="NCBI Taxonomy" id="118781"/>
    <lineage>
        <taxon>Eukaryota</taxon>
        <taxon>Viridiplantae</taxon>
        <taxon>Streptophyta</taxon>
        <taxon>Embryophyta</taxon>
        <taxon>Tracheophyta</taxon>
        <taxon>Spermatophyta</taxon>
        <taxon>Magnoliopsida</taxon>
        <taxon>eudicotyledons</taxon>
        <taxon>Gunneridae</taxon>
        <taxon>Pentapetalae</taxon>
        <taxon>rosids</taxon>
        <taxon>fabids</taxon>
        <taxon>Malpighiales</taxon>
        <taxon>Salicaceae</taxon>
        <taxon>Saliceae</taxon>
        <taxon>Populus</taxon>
    </lineage>
</organism>
<protein>
    <submittedName>
        <fullName evidence="2">Uncharacterized protein</fullName>
    </submittedName>
</protein>
<comment type="caution">
    <text evidence="2">The sequence shown here is derived from an EMBL/GenBank/DDBJ whole genome shotgun (WGS) entry which is preliminary data.</text>
</comment>
<keyword evidence="1" id="KW-0472">Membrane</keyword>
<keyword evidence="1" id="KW-0812">Transmembrane</keyword>
<reference evidence="2" key="1">
    <citation type="journal article" date="2020" name="bioRxiv">
        <title>Hybrid origin of Populus tomentosa Carr. identified through genome sequencing and phylogenomic analysis.</title>
        <authorList>
            <person name="An X."/>
            <person name="Gao K."/>
            <person name="Chen Z."/>
            <person name="Li J."/>
            <person name="Yang X."/>
            <person name="Yang X."/>
            <person name="Zhou J."/>
            <person name="Guo T."/>
            <person name="Zhao T."/>
            <person name="Huang S."/>
            <person name="Miao D."/>
            <person name="Khan W.U."/>
            <person name="Rao P."/>
            <person name="Ye M."/>
            <person name="Lei B."/>
            <person name="Liao W."/>
            <person name="Wang J."/>
            <person name="Ji L."/>
            <person name="Li Y."/>
            <person name="Guo B."/>
            <person name="Mustafa N.S."/>
            <person name="Li S."/>
            <person name="Yun Q."/>
            <person name="Keller S.R."/>
            <person name="Mao J."/>
            <person name="Zhang R."/>
            <person name="Strauss S.H."/>
        </authorList>
    </citation>
    <scope>NUCLEOTIDE SEQUENCE</scope>
    <source>
        <strain evidence="2">GM15</strain>
        <tissue evidence="2">Leaf</tissue>
    </source>
</reference>
<gene>
    <name evidence="2" type="ORF">POTOM_042722</name>
</gene>
<dbReference type="AlphaFoldDB" id="A0A8X7YPA3"/>
<sequence>MLRLPRIAASRALLVAYVLLLSTIICSHFLFTEARISGFSVIQGLLKSSSASERKAKTSSNLFSRNKSTTWKSWMKY</sequence>
<dbReference type="EMBL" id="JAAWWB010000024">
    <property type="protein sequence ID" value="KAG6752687.1"/>
    <property type="molecule type" value="Genomic_DNA"/>
</dbReference>
<name>A0A8X7YPA3_POPTO</name>
<evidence type="ECO:0000256" key="1">
    <source>
        <dbReference type="SAM" id="Phobius"/>
    </source>
</evidence>
<feature type="transmembrane region" description="Helical" evidence="1">
    <location>
        <begin position="12"/>
        <end position="31"/>
    </location>
</feature>
<proteinExistence type="predicted"/>
<keyword evidence="3" id="KW-1185">Reference proteome</keyword>
<evidence type="ECO:0000313" key="3">
    <source>
        <dbReference type="Proteomes" id="UP000886885"/>
    </source>
</evidence>
<evidence type="ECO:0000313" key="2">
    <source>
        <dbReference type="EMBL" id="KAG6752687.1"/>
    </source>
</evidence>
<dbReference type="Proteomes" id="UP000886885">
    <property type="component" value="Chromosome 12D"/>
</dbReference>
<keyword evidence="1" id="KW-1133">Transmembrane helix</keyword>
<accession>A0A8X7YPA3</accession>